<feature type="domain" description="CHAT" evidence="1">
    <location>
        <begin position="164"/>
        <end position="218"/>
    </location>
</feature>
<dbReference type="Proteomes" id="UP000614334">
    <property type="component" value="Unassembled WGS sequence"/>
</dbReference>
<reference evidence="2" key="1">
    <citation type="submission" date="2020-09" db="EMBL/GenBank/DDBJ databases">
        <title>Comparative genome analyses of four rice-infecting Rhizoctonia solani isolates reveal extensive enrichment of homogalacturonan modification genes.</title>
        <authorList>
            <person name="Lee D.-Y."/>
            <person name="Jeon J."/>
            <person name="Kim K.-T."/>
            <person name="Cheong K."/>
            <person name="Song H."/>
            <person name="Choi G."/>
            <person name="Ko J."/>
            <person name="Opiyo S.O."/>
            <person name="Zuo S."/>
            <person name="Madhav S."/>
            <person name="Lee Y.-H."/>
            <person name="Wang G.-L."/>
        </authorList>
    </citation>
    <scope>NUCLEOTIDE SEQUENCE</scope>
    <source>
        <strain evidence="2">AG1-IA B2</strain>
    </source>
</reference>
<comment type="caution">
    <text evidence="2">The sequence shown here is derived from an EMBL/GenBank/DDBJ whole genome shotgun (WGS) entry which is preliminary data.</text>
</comment>
<dbReference type="AlphaFoldDB" id="A0A8H7I530"/>
<dbReference type="InterPro" id="IPR024983">
    <property type="entry name" value="CHAT_dom"/>
</dbReference>
<evidence type="ECO:0000313" key="3">
    <source>
        <dbReference type="Proteomes" id="UP000614334"/>
    </source>
</evidence>
<protein>
    <submittedName>
        <fullName evidence="2">TPR-like protein</fullName>
    </submittedName>
</protein>
<proteinExistence type="predicted"/>
<dbReference type="Pfam" id="PF12770">
    <property type="entry name" value="CHAT"/>
    <property type="match status" value="2"/>
</dbReference>
<dbReference type="EMBL" id="JACYCF010000034">
    <property type="protein sequence ID" value="KAF8748758.1"/>
    <property type="molecule type" value="Genomic_DNA"/>
</dbReference>
<sequence>MSGGCRTYIELSWSQMQEIIPDRELPHITWCTTGELAGFPLHAAGLYDGTHPDAFDLVVSSYTPTISALLTSSTDSSRVTSGILGVGQENTPGFSRISNTIVELANIREKSQGVSIPYLELKDDKATIDAVLSGMEQCDWVHFACHASQKVDDPTNSAFHLYDACQTATGAADLPDEAVHLAAGLLIAGYSGVIATLWSVYDEDAPEVSRDVYTSLLTRVYWTIYRQAEHYTARC</sequence>
<organism evidence="2 3">
    <name type="scientific">Rhizoctonia solani</name>
    <dbReference type="NCBI Taxonomy" id="456999"/>
    <lineage>
        <taxon>Eukaryota</taxon>
        <taxon>Fungi</taxon>
        <taxon>Dikarya</taxon>
        <taxon>Basidiomycota</taxon>
        <taxon>Agaricomycotina</taxon>
        <taxon>Agaricomycetes</taxon>
        <taxon>Cantharellales</taxon>
        <taxon>Ceratobasidiaceae</taxon>
        <taxon>Rhizoctonia</taxon>
    </lineage>
</organism>
<gene>
    <name evidence="2" type="ORF">RHS01_10569</name>
</gene>
<evidence type="ECO:0000313" key="2">
    <source>
        <dbReference type="EMBL" id="KAF8748758.1"/>
    </source>
</evidence>
<feature type="domain" description="CHAT" evidence="1">
    <location>
        <begin position="22"/>
        <end position="161"/>
    </location>
</feature>
<name>A0A8H7I530_9AGAM</name>
<evidence type="ECO:0000259" key="1">
    <source>
        <dbReference type="Pfam" id="PF12770"/>
    </source>
</evidence>
<accession>A0A8H7I530</accession>